<dbReference type="PRINTS" id="PR00039">
    <property type="entry name" value="HTHLYSR"/>
</dbReference>
<organism evidence="6 7">
    <name type="scientific">Jeotgalibacillus marinus</name>
    <dbReference type="NCBI Taxonomy" id="86667"/>
    <lineage>
        <taxon>Bacteria</taxon>
        <taxon>Bacillati</taxon>
        <taxon>Bacillota</taxon>
        <taxon>Bacilli</taxon>
        <taxon>Bacillales</taxon>
        <taxon>Caryophanaceae</taxon>
        <taxon>Jeotgalibacillus</taxon>
    </lineage>
</organism>
<dbReference type="Pfam" id="PF00126">
    <property type="entry name" value="HTH_1"/>
    <property type="match status" value="1"/>
</dbReference>
<dbReference type="SUPFAM" id="SSF46785">
    <property type="entry name" value="Winged helix' DNA-binding domain"/>
    <property type="match status" value="1"/>
</dbReference>
<keyword evidence="2" id="KW-0805">Transcription regulation</keyword>
<evidence type="ECO:0000313" key="7">
    <source>
        <dbReference type="Proteomes" id="UP001556040"/>
    </source>
</evidence>
<dbReference type="SUPFAM" id="SSF53850">
    <property type="entry name" value="Periplasmic binding protein-like II"/>
    <property type="match status" value="1"/>
</dbReference>
<comment type="caution">
    <text evidence="6">The sequence shown here is derived from an EMBL/GenBank/DDBJ whole genome shotgun (WGS) entry which is preliminary data.</text>
</comment>
<name>A0ABV3Q312_9BACL</name>
<evidence type="ECO:0000256" key="4">
    <source>
        <dbReference type="ARBA" id="ARBA00023163"/>
    </source>
</evidence>
<dbReference type="InterPro" id="IPR005119">
    <property type="entry name" value="LysR_subst-bd"/>
</dbReference>
<dbReference type="EMBL" id="JBFMIA010000005">
    <property type="protein sequence ID" value="MEW9501723.1"/>
    <property type="molecule type" value="Genomic_DNA"/>
</dbReference>
<dbReference type="Pfam" id="PF03466">
    <property type="entry name" value="LysR_substrate"/>
    <property type="match status" value="1"/>
</dbReference>
<evidence type="ECO:0000313" key="6">
    <source>
        <dbReference type="EMBL" id="MEW9501723.1"/>
    </source>
</evidence>
<evidence type="ECO:0000256" key="1">
    <source>
        <dbReference type="ARBA" id="ARBA00009437"/>
    </source>
</evidence>
<accession>A0ABV3Q312</accession>
<dbReference type="CDD" id="cd05466">
    <property type="entry name" value="PBP2_LTTR_substrate"/>
    <property type="match status" value="1"/>
</dbReference>
<feature type="domain" description="HTH lysR-type" evidence="5">
    <location>
        <begin position="1"/>
        <end position="58"/>
    </location>
</feature>
<dbReference type="PROSITE" id="PS50931">
    <property type="entry name" value="HTH_LYSR"/>
    <property type="match status" value="1"/>
</dbReference>
<reference evidence="6 7" key="1">
    <citation type="journal article" date="1979" name="Int. J. Syst. Evol. Microbiol.">
        <title>Bacillus globisporus subsp. marinus subsp. nov.</title>
        <authorList>
            <person name="Liu H."/>
        </authorList>
    </citation>
    <scope>NUCLEOTIDE SEQUENCE [LARGE SCALE GENOMIC DNA]</scope>
    <source>
        <strain evidence="6 7">DSM 1297</strain>
    </source>
</reference>
<evidence type="ECO:0000259" key="5">
    <source>
        <dbReference type="PROSITE" id="PS50931"/>
    </source>
</evidence>
<proteinExistence type="inferred from homology"/>
<protein>
    <submittedName>
        <fullName evidence="6">LysR family transcriptional regulator</fullName>
    </submittedName>
</protein>
<dbReference type="PANTHER" id="PTHR30419:SF28">
    <property type="entry name" value="HTH-TYPE TRANSCRIPTIONAL REGULATOR BSDA"/>
    <property type="match status" value="1"/>
</dbReference>
<comment type="similarity">
    <text evidence="1">Belongs to the LysR transcriptional regulatory family.</text>
</comment>
<keyword evidence="4" id="KW-0804">Transcription</keyword>
<dbReference type="Gene3D" id="3.40.190.290">
    <property type="match status" value="1"/>
</dbReference>
<dbReference type="InterPro" id="IPR036388">
    <property type="entry name" value="WH-like_DNA-bd_sf"/>
</dbReference>
<dbReference type="PANTHER" id="PTHR30419">
    <property type="entry name" value="HTH-TYPE TRANSCRIPTIONAL REGULATOR YBHD"/>
    <property type="match status" value="1"/>
</dbReference>
<dbReference type="Proteomes" id="UP001556040">
    <property type="component" value="Unassembled WGS sequence"/>
</dbReference>
<dbReference type="InterPro" id="IPR000847">
    <property type="entry name" value="LysR_HTH_N"/>
</dbReference>
<evidence type="ECO:0000256" key="3">
    <source>
        <dbReference type="ARBA" id="ARBA00023125"/>
    </source>
</evidence>
<sequence length="290" mass="32827">MTLQRYDIFNKVVQLQNISKAASELHLSQPGISNAIKTLEEDLGLTLLVRNRTGITLTREGEKIYNYSLKMTKLNDALFQEASALKGLETGVINVGSFASVTANWVPTIIKHFNNKYPGITVRIYEDDYLNLEKAIISGELDCCFNTFVDTNGICFTPLIKDKLYCIVSLENPLSTQKKINARQLEEFPLIKSKKGWDNEVSAFFKDNNIQQKVRYEVSEDQSILALVEANLGVNIRPKLVLKGFRHKIKAIELEKNPYRTIGICTTSQLSHATKIFVETVKDLYGEIKE</sequence>
<evidence type="ECO:0000256" key="2">
    <source>
        <dbReference type="ARBA" id="ARBA00023015"/>
    </source>
</evidence>
<keyword evidence="3" id="KW-0238">DNA-binding</keyword>
<dbReference type="InterPro" id="IPR036390">
    <property type="entry name" value="WH_DNA-bd_sf"/>
</dbReference>
<dbReference type="InterPro" id="IPR050950">
    <property type="entry name" value="HTH-type_LysR_regulators"/>
</dbReference>
<dbReference type="Gene3D" id="1.10.10.10">
    <property type="entry name" value="Winged helix-like DNA-binding domain superfamily/Winged helix DNA-binding domain"/>
    <property type="match status" value="1"/>
</dbReference>
<keyword evidence="7" id="KW-1185">Reference proteome</keyword>
<gene>
    <name evidence="6" type="ORF">AB1471_07895</name>
</gene>
<dbReference type="RefSeq" id="WP_367779207.1">
    <property type="nucleotide sequence ID" value="NZ_JBFMIA010000005.1"/>
</dbReference>